<evidence type="ECO:0000313" key="1">
    <source>
        <dbReference type="EMBL" id="QGS11527.1"/>
    </source>
</evidence>
<name>A0A857AC41_9ACTO</name>
<dbReference type="Proteomes" id="UP000424490">
    <property type="component" value="Chromosome"/>
</dbReference>
<dbReference type="AlphaFoldDB" id="A0A857AC41"/>
<organism evidence="1 2">
    <name type="scientific">Schaalia odontolytica</name>
    <dbReference type="NCBI Taxonomy" id="1660"/>
    <lineage>
        <taxon>Bacteria</taxon>
        <taxon>Bacillati</taxon>
        <taxon>Actinomycetota</taxon>
        <taxon>Actinomycetes</taxon>
        <taxon>Actinomycetales</taxon>
        <taxon>Actinomycetaceae</taxon>
        <taxon>Schaalia</taxon>
    </lineage>
</organism>
<evidence type="ECO:0000313" key="2">
    <source>
        <dbReference type="Proteomes" id="UP000424490"/>
    </source>
</evidence>
<reference evidence="1 2" key="1">
    <citation type="submission" date="2019-11" db="EMBL/GenBank/DDBJ databases">
        <title>FDA dAtabase for Regulatory Grade micrObial Sequences (FDA-ARGOS): Supporting development and validation of Infectious Disease Dx tests.</title>
        <authorList>
            <person name="Stonesifer R."/>
            <person name="Tallon L."/>
            <person name="Sadzewicz L."/>
            <person name="Vavikolanu K."/>
            <person name="Mehta A."/>
            <person name="Aluvathingal J."/>
            <person name="Nadendla S."/>
            <person name="Myers T."/>
            <person name="Yan Y."/>
            <person name="Sichtig H."/>
        </authorList>
    </citation>
    <scope>NUCLEOTIDE SEQUENCE [LARGE SCALE GENOMIC DNA]</scope>
    <source>
        <strain evidence="1 2">FDAARGOS_732</strain>
    </source>
</reference>
<sequence>MSVTEDLIDFARESGAIPSVYNGGGVALTWDAGRSWQHIWDTKNSRCPQAFYGESEYLESRVPTMISDYGEIMLNWAIMRIGEKARWRRRWPRIDVPAALESVAPQWGFEQLTPITGRLTLDGAYIPMEMRTIFPVHPELNQLSQVMQIDFDELLAGYMDPSGGPLLRQWLS</sequence>
<gene>
    <name evidence="1" type="ORF">FOC40_08995</name>
</gene>
<dbReference type="EMBL" id="CP046315">
    <property type="protein sequence ID" value="QGS11527.1"/>
    <property type="molecule type" value="Genomic_DNA"/>
</dbReference>
<proteinExistence type="predicted"/>
<accession>A0A857AC41</accession>
<dbReference type="RefSeq" id="WP_039929183.1">
    <property type="nucleotide sequence ID" value="NZ_CP046315.1"/>
</dbReference>
<protein>
    <submittedName>
        <fullName evidence="1">Uncharacterized protein</fullName>
    </submittedName>
</protein>